<comment type="caution">
    <text evidence="1">The sequence shown here is derived from an EMBL/GenBank/DDBJ whole genome shotgun (WGS) entry which is preliminary data.</text>
</comment>
<sequence>MLRLWRDRLHIGLYGEHAILARNSGRKRAVYSAPLDGDVIEWLKAVEHVLDGAGDFYAGTPLTCVVSDRAAIVHAVPWRDGLRTTEERIGYARACLEQIGASAVDDWELHVSFRRYKAHGLVYGLPRDFLEGMLDVAAQRRLRLVSVLPVSAVAYDVQRPDLGSHTTLALMIEGSRASLLGQTRTGLYLHDTEPLVGTLDATLRRLFTRVGLNGVSIARCEVWAPDADSEEISKIVATYVDEGRLHMLPNAQWEQVR</sequence>
<dbReference type="EMBL" id="WWCM01000014">
    <property type="protein sequence ID" value="MYM41172.1"/>
    <property type="molecule type" value="Genomic_DNA"/>
</dbReference>
<evidence type="ECO:0000313" key="2">
    <source>
        <dbReference type="Proteomes" id="UP000478090"/>
    </source>
</evidence>
<name>A0ABW9VNU4_9BURK</name>
<proteinExistence type="predicted"/>
<accession>A0ABW9VNU4</accession>
<gene>
    <name evidence="1" type="ORF">GTP27_17785</name>
</gene>
<reference evidence="1 2" key="1">
    <citation type="submission" date="2019-12" db="EMBL/GenBank/DDBJ databases">
        <title>Novel species isolated from a subtropical stream in China.</title>
        <authorList>
            <person name="Lu H."/>
        </authorList>
    </citation>
    <scope>NUCLEOTIDE SEQUENCE [LARGE SCALE GENOMIC DNA]</scope>
    <source>
        <strain evidence="1 2">CY13W</strain>
    </source>
</reference>
<protein>
    <submittedName>
        <fullName evidence="1">Uncharacterized protein</fullName>
    </submittedName>
</protein>
<dbReference type="Proteomes" id="UP000478090">
    <property type="component" value="Unassembled WGS sequence"/>
</dbReference>
<organism evidence="1 2">
    <name type="scientific">Duganella qianjiadongensis</name>
    <dbReference type="NCBI Taxonomy" id="2692176"/>
    <lineage>
        <taxon>Bacteria</taxon>
        <taxon>Pseudomonadati</taxon>
        <taxon>Pseudomonadota</taxon>
        <taxon>Betaproteobacteria</taxon>
        <taxon>Burkholderiales</taxon>
        <taxon>Oxalobacteraceae</taxon>
        <taxon>Telluria group</taxon>
        <taxon>Duganella</taxon>
    </lineage>
</organism>
<keyword evidence="2" id="KW-1185">Reference proteome</keyword>
<evidence type="ECO:0000313" key="1">
    <source>
        <dbReference type="EMBL" id="MYM41172.1"/>
    </source>
</evidence>
<dbReference type="RefSeq" id="WP_161040499.1">
    <property type="nucleotide sequence ID" value="NZ_WWCM01000014.1"/>
</dbReference>